<dbReference type="Proteomes" id="UP001420932">
    <property type="component" value="Unassembled WGS sequence"/>
</dbReference>
<name>A0AAP0L182_9MAGN</name>
<protein>
    <submittedName>
        <fullName evidence="1">Uncharacterized protein</fullName>
    </submittedName>
</protein>
<proteinExistence type="predicted"/>
<accession>A0AAP0L182</accession>
<evidence type="ECO:0000313" key="2">
    <source>
        <dbReference type="Proteomes" id="UP001420932"/>
    </source>
</evidence>
<keyword evidence="2" id="KW-1185">Reference proteome</keyword>
<comment type="caution">
    <text evidence="1">The sequence shown here is derived from an EMBL/GenBank/DDBJ whole genome shotgun (WGS) entry which is preliminary data.</text>
</comment>
<organism evidence="1 2">
    <name type="scientific">Stephania yunnanensis</name>
    <dbReference type="NCBI Taxonomy" id="152371"/>
    <lineage>
        <taxon>Eukaryota</taxon>
        <taxon>Viridiplantae</taxon>
        <taxon>Streptophyta</taxon>
        <taxon>Embryophyta</taxon>
        <taxon>Tracheophyta</taxon>
        <taxon>Spermatophyta</taxon>
        <taxon>Magnoliopsida</taxon>
        <taxon>Ranunculales</taxon>
        <taxon>Menispermaceae</taxon>
        <taxon>Menispermoideae</taxon>
        <taxon>Cissampelideae</taxon>
        <taxon>Stephania</taxon>
    </lineage>
</organism>
<gene>
    <name evidence="1" type="ORF">Syun_003499</name>
</gene>
<sequence>MMEHLLSSGEVQVNPAMDFSYPHNYGRYEDSHYYNVNVVAIYRHNLTSLDSCHTHRFLNMMEINSVIKASPWKIWTCKLHSIDIVPFFKKIIDEAELCSTQPTFNPEEDVSVDTLTNLEVKDDTQMEDYLIDTSEECEVFQIEPEIVIAFNEGEDEMKIDVNSNKSEMPQIESEEDQPLVLVQPPTLPCTFGKPYKGMEVREHLQVFYNADTFVLDEPDTIYSFVLEVPNELLNLKDSMHVSLPKYVDAPFVVDISKGDGIM</sequence>
<dbReference type="AlphaFoldDB" id="A0AAP0L182"/>
<evidence type="ECO:0000313" key="1">
    <source>
        <dbReference type="EMBL" id="KAK9162597.1"/>
    </source>
</evidence>
<dbReference type="EMBL" id="JBBNAF010000002">
    <property type="protein sequence ID" value="KAK9162597.1"/>
    <property type="molecule type" value="Genomic_DNA"/>
</dbReference>
<reference evidence="1 2" key="1">
    <citation type="submission" date="2024-01" db="EMBL/GenBank/DDBJ databases">
        <title>Genome assemblies of Stephania.</title>
        <authorList>
            <person name="Yang L."/>
        </authorList>
    </citation>
    <scope>NUCLEOTIDE SEQUENCE [LARGE SCALE GENOMIC DNA]</scope>
    <source>
        <strain evidence="1">YNDBR</strain>
        <tissue evidence="1">Leaf</tissue>
    </source>
</reference>